<dbReference type="PANTHER" id="PTHR42951:SF4">
    <property type="entry name" value="ACYL-COENZYME A THIOESTERASE MBLAC2"/>
    <property type="match status" value="1"/>
</dbReference>
<name>A0A6B1DN74_9CHLR</name>
<dbReference type="EMBL" id="VXPY01000002">
    <property type="protein sequence ID" value="MYD88737.1"/>
    <property type="molecule type" value="Genomic_DNA"/>
</dbReference>
<feature type="domain" description="Metallo-beta-lactamase" evidence="1">
    <location>
        <begin position="42"/>
        <end position="222"/>
    </location>
</feature>
<evidence type="ECO:0000259" key="1">
    <source>
        <dbReference type="SMART" id="SM00849"/>
    </source>
</evidence>
<dbReference type="SMART" id="SM00849">
    <property type="entry name" value="Lactamase_B"/>
    <property type="match status" value="1"/>
</dbReference>
<dbReference type="InterPro" id="IPR050855">
    <property type="entry name" value="NDM-1-like"/>
</dbReference>
<dbReference type="InterPro" id="IPR001279">
    <property type="entry name" value="Metallo-B-lactamas"/>
</dbReference>
<dbReference type="Gene3D" id="3.60.15.10">
    <property type="entry name" value="Ribonuclease Z/Hydroxyacylglutathione hydrolase-like"/>
    <property type="match status" value="1"/>
</dbReference>
<protein>
    <submittedName>
        <fullName evidence="2">MBL fold metallo-hydrolase</fullName>
    </submittedName>
</protein>
<sequence length="309" mass="34812">MPGLVPCPSNNREARPVSSPMTIKRIRASDETWAFTSDMYARVNAGLVVTREGGILIDTLLFPVETRQLVNYTNRLCEAGIKYVINTQAAMDHSLGSFLFPDAELLAHRETRRYLASSGARNLRNAKKNSPELNDAKVRLPRVVFDDSLVLRLDSKSVHVIHAPGPVNDTCMVYVPEEKVLFASDLMMHIPLITHQRCDIETYKQSLRRMHDFNLEVIVQGHGEILLRGEVTSSIDKAINYLNDVDQMVDEVLASSGKVEDAFANGPEKFGISTLPMNGLITSFHRQNVHHLWKRKDPRLQRKRAARTG</sequence>
<evidence type="ECO:0000313" key="2">
    <source>
        <dbReference type="EMBL" id="MYD88737.1"/>
    </source>
</evidence>
<dbReference type="InterPro" id="IPR036866">
    <property type="entry name" value="RibonucZ/Hydroxyglut_hydro"/>
</dbReference>
<comment type="caution">
    <text evidence="2">The sequence shown here is derived from an EMBL/GenBank/DDBJ whole genome shotgun (WGS) entry which is preliminary data.</text>
</comment>
<dbReference type="Pfam" id="PF00753">
    <property type="entry name" value="Lactamase_B"/>
    <property type="match status" value="1"/>
</dbReference>
<organism evidence="2">
    <name type="scientific">Caldilineaceae bacterium SB0662_bin_9</name>
    <dbReference type="NCBI Taxonomy" id="2605258"/>
    <lineage>
        <taxon>Bacteria</taxon>
        <taxon>Bacillati</taxon>
        <taxon>Chloroflexota</taxon>
        <taxon>Caldilineae</taxon>
        <taxon>Caldilineales</taxon>
        <taxon>Caldilineaceae</taxon>
    </lineage>
</organism>
<dbReference type="SUPFAM" id="SSF56281">
    <property type="entry name" value="Metallo-hydrolase/oxidoreductase"/>
    <property type="match status" value="1"/>
</dbReference>
<dbReference type="GO" id="GO:0016787">
    <property type="term" value="F:hydrolase activity"/>
    <property type="evidence" value="ECO:0007669"/>
    <property type="project" value="UniProtKB-KW"/>
</dbReference>
<accession>A0A6B1DN74</accession>
<proteinExistence type="predicted"/>
<gene>
    <name evidence="2" type="ORF">F4Y08_00120</name>
</gene>
<dbReference type="AlphaFoldDB" id="A0A6B1DN74"/>
<keyword evidence="2" id="KW-0378">Hydrolase</keyword>
<dbReference type="PANTHER" id="PTHR42951">
    <property type="entry name" value="METALLO-BETA-LACTAMASE DOMAIN-CONTAINING"/>
    <property type="match status" value="1"/>
</dbReference>
<reference evidence="2" key="1">
    <citation type="submission" date="2019-09" db="EMBL/GenBank/DDBJ databases">
        <title>Characterisation of the sponge microbiome using genome-centric metagenomics.</title>
        <authorList>
            <person name="Engelberts J.P."/>
            <person name="Robbins S.J."/>
            <person name="De Goeij J.M."/>
            <person name="Aranda M."/>
            <person name="Bell S.C."/>
            <person name="Webster N.S."/>
        </authorList>
    </citation>
    <scope>NUCLEOTIDE SEQUENCE</scope>
    <source>
        <strain evidence="2">SB0662_bin_9</strain>
    </source>
</reference>